<protein>
    <submittedName>
        <fullName evidence="2">DUF3995 domain-containing protein</fullName>
    </submittedName>
</protein>
<feature type="transmembrane region" description="Helical" evidence="1">
    <location>
        <begin position="131"/>
        <end position="148"/>
    </location>
</feature>
<sequence>MQTSSARRPAPVSGRAIRHPVAHLVSRKAIGHPVVHPVSRKAIGHPVARLVSGEVAGRPFAYLAALWGVLFSAVHVYWLADGRLGLPDGRSIYGTPALLVIDVIAIPASLGATGMALALVRPWGRRLPSRALAVTVWGTAALLVLHALPSVPDWAALLVGARDSADFTSEERFATFLYEPWFLTGGILFAVAASCLARGRTRQP</sequence>
<feature type="transmembrane region" description="Helical" evidence="1">
    <location>
        <begin position="181"/>
        <end position="199"/>
    </location>
</feature>
<gene>
    <name evidence="2" type="ORF">ACFPCY_15980</name>
</gene>
<dbReference type="Pfam" id="PF13160">
    <property type="entry name" value="DUF3995"/>
    <property type="match status" value="1"/>
</dbReference>
<reference evidence="3" key="1">
    <citation type="journal article" date="2019" name="Int. J. Syst. Evol. Microbiol.">
        <title>The Global Catalogue of Microorganisms (GCM) 10K type strain sequencing project: providing services to taxonomists for standard genome sequencing and annotation.</title>
        <authorList>
            <consortium name="The Broad Institute Genomics Platform"/>
            <consortium name="The Broad Institute Genome Sequencing Center for Infectious Disease"/>
            <person name="Wu L."/>
            <person name="Ma J."/>
        </authorList>
    </citation>
    <scope>NUCLEOTIDE SEQUENCE [LARGE SCALE GENOMIC DNA]</scope>
    <source>
        <strain evidence="3">KLKA75</strain>
    </source>
</reference>
<feature type="transmembrane region" description="Helical" evidence="1">
    <location>
        <begin position="92"/>
        <end position="119"/>
    </location>
</feature>
<name>A0ABV9U1U1_9ACTN</name>
<keyword evidence="1" id="KW-1133">Transmembrane helix</keyword>
<evidence type="ECO:0000313" key="3">
    <source>
        <dbReference type="Proteomes" id="UP001595872"/>
    </source>
</evidence>
<evidence type="ECO:0000313" key="2">
    <source>
        <dbReference type="EMBL" id="MFC4908827.1"/>
    </source>
</evidence>
<dbReference type="RefSeq" id="WP_378255815.1">
    <property type="nucleotide sequence ID" value="NZ_JBHSIT010000004.1"/>
</dbReference>
<comment type="caution">
    <text evidence="2">The sequence shown here is derived from an EMBL/GenBank/DDBJ whole genome shotgun (WGS) entry which is preliminary data.</text>
</comment>
<dbReference type="InterPro" id="IPR025058">
    <property type="entry name" value="DUF3995"/>
</dbReference>
<dbReference type="Proteomes" id="UP001595872">
    <property type="component" value="Unassembled WGS sequence"/>
</dbReference>
<feature type="transmembrane region" description="Helical" evidence="1">
    <location>
        <begin position="60"/>
        <end position="80"/>
    </location>
</feature>
<organism evidence="2 3">
    <name type="scientific">Actinomadura gamaensis</name>
    <dbReference type="NCBI Taxonomy" id="1763541"/>
    <lineage>
        <taxon>Bacteria</taxon>
        <taxon>Bacillati</taxon>
        <taxon>Actinomycetota</taxon>
        <taxon>Actinomycetes</taxon>
        <taxon>Streptosporangiales</taxon>
        <taxon>Thermomonosporaceae</taxon>
        <taxon>Actinomadura</taxon>
    </lineage>
</organism>
<proteinExistence type="predicted"/>
<dbReference type="EMBL" id="JBHSIT010000004">
    <property type="protein sequence ID" value="MFC4908827.1"/>
    <property type="molecule type" value="Genomic_DNA"/>
</dbReference>
<keyword evidence="1" id="KW-0812">Transmembrane</keyword>
<keyword evidence="1" id="KW-0472">Membrane</keyword>
<evidence type="ECO:0000256" key="1">
    <source>
        <dbReference type="SAM" id="Phobius"/>
    </source>
</evidence>
<keyword evidence="3" id="KW-1185">Reference proteome</keyword>
<accession>A0ABV9U1U1</accession>